<feature type="chain" id="PRO_5045276228" description="Fibronectin type-III domain-containing protein" evidence="2">
    <location>
        <begin position="19"/>
        <end position="649"/>
    </location>
</feature>
<feature type="domain" description="Fibronectin type-III" evidence="3">
    <location>
        <begin position="174"/>
        <end position="274"/>
    </location>
</feature>
<dbReference type="InterPro" id="IPR013783">
    <property type="entry name" value="Ig-like_fold"/>
</dbReference>
<dbReference type="PANTHER" id="PTHR46957:SF3">
    <property type="entry name" value="CYTOKINE RECEPTOR"/>
    <property type="match status" value="1"/>
</dbReference>
<dbReference type="EMBL" id="BMQN01000012">
    <property type="protein sequence ID" value="GGS03877.1"/>
    <property type="molecule type" value="Genomic_DNA"/>
</dbReference>
<evidence type="ECO:0000313" key="4">
    <source>
        <dbReference type="EMBL" id="GGS03877.1"/>
    </source>
</evidence>
<dbReference type="Proteomes" id="UP000644548">
    <property type="component" value="Unassembled WGS sequence"/>
</dbReference>
<evidence type="ECO:0000256" key="1">
    <source>
        <dbReference type="SAM" id="MobiDB-lite"/>
    </source>
</evidence>
<keyword evidence="5" id="KW-1185">Reference proteome</keyword>
<evidence type="ECO:0000313" key="5">
    <source>
        <dbReference type="Proteomes" id="UP000644548"/>
    </source>
</evidence>
<dbReference type="CDD" id="cd00063">
    <property type="entry name" value="FN3"/>
    <property type="match status" value="2"/>
</dbReference>
<sequence length="649" mass="67898">MRTLTTLILLSSVGLATAQSGPDRTTVTQTTPTRTEKTGLVVLPTPDGAHLRWYLPGDVIPTGGFVVQVTGTSQRDIPVASPQPFTAASGISREEYDAITSVYTAPLTADSSFERAIFNLNVVARPALARALGIQTTLTGLQPGAYTATVYAVNGGARTRVGGASFRTGPTPPVPAPTNLTVTGGAPARLTWTAAPPDDSHAVVAYNVFRAAATGSYTRLEPAPFFITREPGGDVFTDEESRPGQTYRYQVSAVDLFGRESAPSAPVTLTAREDTPIPSPEIASATPGNRTVTLAWTPGTDPRVRSVIVLRGTTPDTLTAVAKLTPTDRSYVDQVEGGVPYLYALAAADDTGQVSGRGTLTAATGQNLTPPAAPAGVTVTPGRDTLTLTWTANTERDLTGYWVYRSEGDPPTAPEFLLTGLPITGTTYVDAIPQGVQTRYHYRVLAVNSSRVNSLPSAPAAAALLDVTPPPPPLLQPAAVTAAGVTLTWAQSEVPDLARFEITRAAPASDPAVVGSVDAPARTYTDATGVPGVAYRYSLRSLDRTGNRSEPAAPVTASRPAPAGSTRPTDVRAALLPEGGVRLTWTAGAAPARYVVYRLDGTRLLEVSDVLPDLTYTDPDGKADSRYVLRALSSEGEISAPTEEVSVTP</sequence>
<proteinExistence type="predicted"/>
<name>A0ABQ2S701_9DEIO</name>
<dbReference type="RefSeq" id="WP_189074279.1">
    <property type="nucleotide sequence ID" value="NZ_BMQN01000012.1"/>
</dbReference>
<evidence type="ECO:0000259" key="3">
    <source>
        <dbReference type="PROSITE" id="PS50853"/>
    </source>
</evidence>
<comment type="caution">
    <text evidence="4">The sequence shown here is derived from an EMBL/GenBank/DDBJ whole genome shotgun (WGS) entry which is preliminary data.</text>
</comment>
<dbReference type="SUPFAM" id="SSF49265">
    <property type="entry name" value="Fibronectin type III"/>
    <property type="match status" value="2"/>
</dbReference>
<feature type="signal peptide" evidence="2">
    <location>
        <begin position="1"/>
        <end position="18"/>
    </location>
</feature>
<feature type="domain" description="Fibronectin type-III" evidence="3">
    <location>
        <begin position="370"/>
        <end position="471"/>
    </location>
</feature>
<accession>A0ABQ2S701</accession>
<protein>
    <recommendedName>
        <fullName evidence="3">Fibronectin type-III domain-containing protein</fullName>
    </recommendedName>
</protein>
<dbReference type="PANTHER" id="PTHR46957">
    <property type="entry name" value="CYTOKINE RECEPTOR"/>
    <property type="match status" value="1"/>
</dbReference>
<feature type="region of interest" description="Disordered" evidence="1">
    <location>
        <begin position="544"/>
        <end position="568"/>
    </location>
</feature>
<dbReference type="InterPro" id="IPR050713">
    <property type="entry name" value="RTP_Phos/Ushers"/>
</dbReference>
<dbReference type="InterPro" id="IPR003961">
    <property type="entry name" value="FN3_dom"/>
</dbReference>
<evidence type="ECO:0000256" key="2">
    <source>
        <dbReference type="SAM" id="SignalP"/>
    </source>
</evidence>
<dbReference type="Gene3D" id="2.60.40.10">
    <property type="entry name" value="Immunoglobulins"/>
    <property type="match status" value="5"/>
</dbReference>
<dbReference type="InterPro" id="IPR036116">
    <property type="entry name" value="FN3_sf"/>
</dbReference>
<dbReference type="PROSITE" id="PS50853">
    <property type="entry name" value="FN3"/>
    <property type="match status" value="2"/>
</dbReference>
<keyword evidence="2" id="KW-0732">Signal</keyword>
<reference evidence="5" key="1">
    <citation type="journal article" date="2019" name="Int. J. Syst. Evol. Microbiol.">
        <title>The Global Catalogue of Microorganisms (GCM) 10K type strain sequencing project: providing services to taxonomists for standard genome sequencing and annotation.</title>
        <authorList>
            <consortium name="The Broad Institute Genomics Platform"/>
            <consortium name="The Broad Institute Genome Sequencing Center for Infectious Disease"/>
            <person name="Wu L."/>
            <person name="Ma J."/>
        </authorList>
    </citation>
    <scope>NUCLEOTIDE SEQUENCE [LARGE SCALE GENOMIC DNA]</scope>
    <source>
        <strain evidence="5">JCM 31405</strain>
    </source>
</reference>
<gene>
    <name evidence="4" type="ORF">GCM10008960_33060</name>
</gene>
<organism evidence="4 5">
    <name type="scientific">Deinococcus sedimenti</name>
    <dbReference type="NCBI Taxonomy" id="1867090"/>
    <lineage>
        <taxon>Bacteria</taxon>
        <taxon>Thermotogati</taxon>
        <taxon>Deinococcota</taxon>
        <taxon>Deinococci</taxon>
        <taxon>Deinococcales</taxon>
        <taxon>Deinococcaceae</taxon>
        <taxon>Deinococcus</taxon>
    </lineage>
</organism>
<dbReference type="SMART" id="SM00060">
    <property type="entry name" value="FN3"/>
    <property type="match status" value="6"/>
</dbReference>